<dbReference type="SUPFAM" id="SSF50494">
    <property type="entry name" value="Trypsin-like serine proteases"/>
    <property type="match status" value="1"/>
</dbReference>
<reference evidence="4 5" key="1">
    <citation type="submission" date="2018-12" db="EMBL/GenBank/DDBJ databases">
        <authorList>
            <consortium name="Pathogen Informatics"/>
        </authorList>
    </citation>
    <scope>NUCLEOTIDE SEQUENCE [LARGE SCALE GENOMIC DNA]</scope>
    <source>
        <strain evidence="4 5">NCTC10918</strain>
    </source>
</reference>
<dbReference type="EMBL" id="LR134521">
    <property type="protein sequence ID" value="VEJ30193.1"/>
    <property type="molecule type" value="Genomic_DNA"/>
</dbReference>
<dbReference type="InterPro" id="IPR009003">
    <property type="entry name" value="Peptidase_S1_PA"/>
</dbReference>
<keyword evidence="1 3" id="KW-0732">Signal</keyword>
<evidence type="ECO:0000256" key="3">
    <source>
        <dbReference type="SAM" id="SignalP"/>
    </source>
</evidence>
<sequence length="414" mass="44686">MRHSLQGAVQRAPFFLAASLLVSTSFIPANAVSTPNDSASYAHTVSERSDDSASAVAPLSDDVLNADPQASVVAGQEGENPGAIPEGDPRVITYWTTERMENAIPADNVEDPQQEINNAVSQMETEEQNPEVVSQEETNESGEEYTPQTLTQEADEPETTAESVDPVLPEQKDARNGVQLQSASKVTNFSHTNGKIFYTDASDGKNYVCSGAAINTPTKRTVVTAGHCVHGGKNKTWHRNIVFVPGYNRGVRPHGTFSAQYLRVANDWVQYGQPTGGTGDSYKHDVAFIKTNTNEKGQLLVNMVGGHGLNVDRSPIFESTVFAYPGNKESGRVMHACWGNTHTIRITPYYFPTLSGCEFAGGSSGGPWLVDYNNATGLGKVQSVTSFATNNNTSVSGAIFDRPVWDIYQKAAQD</sequence>
<dbReference type="GO" id="GO:0006508">
    <property type="term" value="P:proteolysis"/>
    <property type="evidence" value="ECO:0007669"/>
    <property type="project" value="UniProtKB-KW"/>
</dbReference>
<dbReference type="GO" id="GO:0004252">
    <property type="term" value="F:serine-type endopeptidase activity"/>
    <property type="evidence" value="ECO:0007669"/>
    <property type="project" value="InterPro"/>
</dbReference>
<dbReference type="PANTHER" id="PTHR15462">
    <property type="entry name" value="SERINE PROTEASE"/>
    <property type="match status" value="1"/>
</dbReference>
<evidence type="ECO:0000313" key="4">
    <source>
        <dbReference type="EMBL" id="VEJ30193.1"/>
    </source>
</evidence>
<protein>
    <submittedName>
        <fullName evidence="4">Extracellular metalloprotease</fullName>
        <ecNumber evidence="4">3.4.21.-</ecNumber>
    </submittedName>
</protein>
<accession>A0A448UW87</accession>
<dbReference type="AlphaFoldDB" id="A0A448UW87"/>
<name>A0A448UW87_9MICC</name>
<dbReference type="Proteomes" id="UP000270988">
    <property type="component" value="Chromosome"/>
</dbReference>
<feature type="chain" id="PRO_5019003441" evidence="3">
    <location>
        <begin position="32"/>
        <end position="414"/>
    </location>
</feature>
<keyword evidence="4" id="KW-0645">Protease</keyword>
<dbReference type="PROSITE" id="PS00134">
    <property type="entry name" value="TRYPSIN_HIS"/>
    <property type="match status" value="1"/>
</dbReference>
<keyword evidence="4" id="KW-0378">Hydrolase</keyword>
<dbReference type="InterPro" id="IPR050966">
    <property type="entry name" value="Glutamyl_endopeptidase"/>
</dbReference>
<evidence type="ECO:0000313" key="5">
    <source>
        <dbReference type="Proteomes" id="UP000270988"/>
    </source>
</evidence>
<dbReference type="GO" id="GO:0008237">
    <property type="term" value="F:metallopeptidase activity"/>
    <property type="evidence" value="ECO:0007669"/>
    <property type="project" value="UniProtKB-KW"/>
</dbReference>
<keyword evidence="4" id="KW-0482">Metalloprotease</keyword>
<organism evidence="4 5">
    <name type="scientific">Rothia dentocariosa</name>
    <dbReference type="NCBI Taxonomy" id="2047"/>
    <lineage>
        <taxon>Bacteria</taxon>
        <taxon>Bacillati</taxon>
        <taxon>Actinomycetota</taxon>
        <taxon>Actinomycetes</taxon>
        <taxon>Micrococcales</taxon>
        <taxon>Micrococcaceae</taxon>
        <taxon>Rothia</taxon>
    </lineage>
</organism>
<dbReference type="InterPro" id="IPR043504">
    <property type="entry name" value="Peptidase_S1_PA_chymotrypsin"/>
</dbReference>
<dbReference type="Gene3D" id="2.40.10.10">
    <property type="entry name" value="Trypsin-like serine proteases"/>
    <property type="match status" value="2"/>
</dbReference>
<evidence type="ECO:0000256" key="1">
    <source>
        <dbReference type="ARBA" id="ARBA00022729"/>
    </source>
</evidence>
<proteinExistence type="predicted"/>
<dbReference type="STRING" id="762948.HMPREF0733_10425"/>
<dbReference type="InterPro" id="IPR018114">
    <property type="entry name" value="TRYPSIN_HIS"/>
</dbReference>
<dbReference type="PANTHER" id="PTHR15462:SF19">
    <property type="entry name" value="PEPTIDASE S1 DOMAIN-CONTAINING PROTEIN"/>
    <property type="match status" value="1"/>
</dbReference>
<feature type="region of interest" description="Disordered" evidence="2">
    <location>
        <begin position="122"/>
        <end position="177"/>
    </location>
</feature>
<gene>
    <name evidence="4" type="primary">mpr</name>
    <name evidence="4" type="ORF">NCTC10918_01470</name>
</gene>
<feature type="signal peptide" evidence="3">
    <location>
        <begin position="1"/>
        <end position="31"/>
    </location>
</feature>
<dbReference type="EC" id="3.4.21.-" evidence="4"/>
<evidence type="ECO:0000256" key="2">
    <source>
        <dbReference type="SAM" id="MobiDB-lite"/>
    </source>
</evidence>